<dbReference type="EMBL" id="JADPUN010000199">
    <property type="protein sequence ID" value="MBF9131537.1"/>
    <property type="molecule type" value="Genomic_DNA"/>
</dbReference>
<sequence>MSYVRTTGTRLSAEEIATRWPRPVRCAVLMATTARADAVIELLDTY</sequence>
<protein>
    <submittedName>
        <fullName evidence="1">Uncharacterized protein</fullName>
    </submittedName>
</protein>
<reference evidence="1 2" key="1">
    <citation type="submission" date="2020-11" db="EMBL/GenBank/DDBJ databases">
        <title>A novel isolate from a Black sea contaminated sediment with potential to produce alkanes: Plantactinospora alkalitolerans sp. nov.</title>
        <authorList>
            <person name="Carro L."/>
            <person name="Veyisoglu A."/>
            <person name="Guven K."/>
            <person name="Schumann P."/>
            <person name="Klenk H.-P."/>
            <person name="Sahin N."/>
        </authorList>
    </citation>
    <scope>NUCLEOTIDE SEQUENCE [LARGE SCALE GENOMIC DNA]</scope>
    <source>
        <strain evidence="1 2">S1510</strain>
    </source>
</reference>
<proteinExistence type="predicted"/>
<name>A0ABS0GZB2_9ACTN</name>
<comment type="caution">
    <text evidence="1">The sequence shown here is derived from an EMBL/GenBank/DDBJ whole genome shotgun (WGS) entry which is preliminary data.</text>
</comment>
<dbReference type="RefSeq" id="WP_196203071.1">
    <property type="nucleotide sequence ID" value="NZ_JADPUN010000199.1"/>
</dbReference>
<organism evidence="1 2">
    <name type="scientific">Plantactinospora alkalitolerans</name>
    <dbReference type="NCBI Taxonomy" id="2789879"/>
    <lineage>
        <taxon>Bacteria</taxon>
        <taxon>Bacillati</taxon>
        <taxon>Actinomycetota</taxon>
        <taxon>Actinomycetes</taxon>
        <taxon>Micromonosporales</taxon>
        <taxon>Micromonosporaceae</taxon>
        <taxon>Plantactinospora</taxon>
    </lineage>
</organism>
<keyword evidence="2" id="KW-1185">Reference proteome</keyword>
<evidence type="ECO:0000313" key="1">
    <source>
        <dbReference type="EMBL" id="MBF9131537.1"/>
    </source>
</evidence>
<accession>A0ABS0GZB2</accession>
<gene>
    <name evidence="1" type="ORF">I0C86_21600</name>
</gene>
<dbReference type="Proteomes" id="UP000638560">
    <property type="component" value="Unassembled WGS sequence"/>
</dbReference>
<evidence type="ECO:0000313" key="2">
    <source>
        <dbReference type="Proteomes" id="UP000638560"/>
    </source>
</evidence>